<dbReference type="Gene3D" id="3.30.700.10">
    <property type="entry name" value="Glycoprotein, Type 4 Pilin"/>
    <property type="match status" value="1"/>
</dbReference>
<protein>
    <submittedName>
        <fullName evidence="7">NINE protein</fullName>
    </submittedName>
</protein>
<evidence type="ECO:0000313" key="7">
    <source>
        <dbReference type="EMBL" id="MDV3442782.1"/>
    </source>
</evidence>
<dbReference type="Proteomes" id="UP001273935">
    <property type="component" value="Unassembled WGS sequence"/>
</dbReference>
<proteinExistence type="predicted"/>
<evidence type="ECO:0000256" key="2">
    <source>
        <dbReference type="ARBA" id="ARBA00022692"/>
    </source>
</evidence>
<name>A0ABU3XY00_9GAMM</name>
<comment type="subcellular location">
    <subcellularLocation>
        <location evidence="1">Membrane</location>
        <topology evidence="1">Multi-pass membrane protein</topology>
    </subcellularLocation>
</comment>
<comment type="caution">
    <text evidence="7">The sequence shown here is derived from an EMBL/GenBank/DDBJ whole genome shotgun (WGS) entry which is preliminary data.</text>
</comment>
<evidence type="ECO:0000313" key="8">
    <source>
        <dbReference type="Proteomes" id="UP001273935"/>
    </source>
</evidence>
<feature type="domain" description="TM2" evidence="6">
    <location>
        <begin position="44"/>
        <end position="94"/>
    </location>
</feature>
<evidence type="ECO:0000256" key="5">
    <source>
        <dbReference type="SAM" id="Phobius"/>
    </source>
</evidence>
<feature type="transmembrane region" description="Helical" evidence="5">
    <location>
        <begin position="117"/>
        <end position="141"/>
    </location>
</feature>
<keyword evidence="4 5" id="KW-0472">Membrane</keyword>
<sequence>MEAQPYQAPSANLEVESVFCRNCGTAIASTAPTCPHCNADQNLNGKSKISAGVLALLLGGLGFHRFYLGQWWGLFYMLFWGTGIPSLISLIEAFVFFCTSDRTWNAKYGHTKGSAWLVGLAGGFVMIFLVGILAAIAIPAYQQYVQRAKAAQAARLEQQHAQPQAEPQLQQR</sequence>
<keyword evidence="2 5" id="KW-0812">Transmembrane</keyword>
<dbReference type="Pfam" id="PF05154">
    <property type="entry name" value="TM2"/>
    <property type="match status" value="1"/>
</dbReference>
<accession>A0ABU3XY00</accession>
<gene>
    <name evidence="7" type="ORF">R0G64_25550</name>
</gene>
<feature type="transmembrane region" description="Helical" evidence="5">
    <location>
        <begin position="49"/>
        <end position="67"/>
    </location>
</feature>
<keyword evidence="8" id="KW-1185">Reference proteome</keyword>
<feature type="transmembrane region" description="Helical" evidence="5">
    <location>
        <begin position="74"/>
        <end position="97"/>
    </location>
</feature>
<evidence type="ECO:0000256" key="4">
    <source>
        <dbReference type="ARBA" id="ARBA00023136"/>
    </source>
</evidence>
<evidence type="ECO:0000256" key="3">
    <source>
        <dbReference type="ARBA" id="ARBA00022989"/>
    </source>
</evidence>
<evidence type="ECO:0000259" key="6">
    <source>
        <dbReference type="Pfam" id="PF05154"/>
    </source>
</evidence>
<dbReference type="RefSeq" id="WP_142012152.1">
    <property type="nucleotide sequence ID" value="NZ_BQIA01000001.1"/>
</dbReference>
<dbReference type="InterPro" id="IPR007829">
    <property type="entry name" value="TM2"/>
</dbReference>
<organism evidence="7 8">
    <name type="scientific">Metapseudomonas otitidis</name>
    <dbReference type="NCBI Taxonomy" id="319939"/>
    <lineage>
        <taxon>Bacteria</taxon>
        <taxon>Pseudomonadati</taxon>
        <taxon>Pseudomonadota</taxon>
        <taxon>Gammaproteobacteria</taxon>
        <taxon>Pseudomonadales</taxon>
        <taxon>Pseudomonadaceae</taxon>
        <taxon>Metapseudomonas</taxon>
    </lineage>
</organism>
<dbReference type="EMBL" id="JAWJUL010000137">
    <property type="protein sequence ID" value="MDV3442782.1"/>
    <property type="molecule type" value="Genomic_DNA"/>
</dbReference>
<keyword evidence="3 5" id="KW-1133">Transmembrane helix</keyword>
<evidence type="ECO:0000256" key="1">
    <source>
        <dbReference type="ARBA" id="ARBA00004141"/>
    </source>
</evidence>
<dbReference type="InterPro" id="IPR045584">
    <property type="entry name" value="Pilin-like"/>
</dbReference>
<dbReference type="SUPFAM" id="SSF54523">
    <property type="entry name" value="Pili subunits"/>
    <property type="match status" value="1"/>
</dbReference>
<reference evidence="7 8" key="1">
    <citation type="submission" date="2023-10" db="EMBL/GenBank/DDBJ databases">
        <title>Pseudomonas otitidis isolated from a paediatric patient with cystic fibrosis in Chile.</title>
        <authorList>
            <person name="Amsteins-Romero L."/>
            <person name="Opazo-Capurro A."/>
            <person name="Matus-Kohler M."/>
            <person name="Gonzalez-Rocha G."/>
        </authorList>
    </citation>
    <scope>NUCLEOTIDE SEQUENCE [LARGE SCALE GENOMIC DNA]</scope>
    <source>
        <strain evidence="7 8">P-714</strain>
    </source>
</reference>